<organism evidence="2 3">
    <name type="scientific">Terrabacter terrae</name>
    <dbReference type="NCBI Taxonomy" id="318434"/>
    <lineage>
        <taxon>Bacteria</taxon>
        <taxon>Bacillati</taxon>
        <taxon>Actinomycetota</taxon>
        <taxon>Actinomycetes</taxon>
        <taxon>Micrococcales</taxon>
        <taxon>Intrasporangiaceae</taxon>
        <taxon>Terrabacter</taxon>
    </lineage>
</organism>
<dbReference type="Proteomes" id="UP001501285">
    <property type="component" value="Unassembled WGS sequence"/>
</dbReference>
<dbReference type="InterPro" id="IPR007421">
    <property type="entry name" value="Schlafen_AlbA_2_dom"/>
</dbReference>
<proteinExistence type="predicted"/>
<gene>
    <name evidence="2" type="ORF">GCM10009740_38480</name>
</gene>
<dbReference type="Gene3D" id="3.30.950.30">
    <property type="entry name" value="Schlafen, AAA domain"/>
    <property type="match status" value="1"/>
</dbReference>
<evidence type="ECO:0000313" key="3">
    <source>
        <dbReference type="Proteomes" id="UP001501285"/>
    </source>
</evidence>
<dbReference type="EMBL" id="BAAANB010000114">
    <property type="protein sequence ID" value="GAA1501992.1"/>
    <property type="molecule type" value="Genomic_DNA"/>
</dbReference>
<name>A0ABN1ZQ27_9MICO</name>
<dbReference type="RefSeq" id="WP_343994651.1">
    <property type="nucleotide sequence ID" value="NZ_BAAANB010000114.1"/>
</dbReference>
<keyword evidence="3" id="KW-1185">Reference proteome</keyword>
<sequence length="416" mass="45145">MSEDLVREFLAAQSSNGAVRESVTLELKRSLNRTNVVKAIAAMANTDGGLVIVGVDEDDPAVGPAAGVPQDKTRLAIADQCRTMFTPAFVPEIYEIPLSSSSTGGVILVIRVERLPDLRPVVLNGVVYKRSPGASVPATHDDILNLVRRTPTSAVGSTPVMALSSFSPTPRAWTVGSTHPDAIIRTVGALWRRQGASPMRLGTVIRQALLRTVEQSALVHGLHAGPSRNGASPKAATKEQTSTYFESQFAFSDGEFDHRLQFRSQIQGPRVTFTLDLEVRNQPVSLVSPRIQTPNAPTLYRTELAALLLEQVELVALALPTTLADVGVDGILRVDPPVSWVMTDPLPIVEVLDLRDASRAGGISASSYCFQASQEFTDKDAVRGELRQWLEEFYLDLGCEHESELAERDLTSRPFV</sequence>
<dbReference type="Pfam" id="PF04326">
    <property type="entry name" value="SLFN_AlbA_2"/>
    <property type="match status" value="1"/>
</dbReference>
<evidence type="ECO:0000259" key="1">
    <source>
        <dbReference type="Pfam" id="PF04326"/>
    </source>
</evidence>
<protein>
    <recommendedName>
        <fullName evidence="1">Schlafen AlbA-2 domain-containing protein</fullName>
    </recommendedName>
</protein>
<comment type="caution">
    <text evidence="2">The sequence shown here is derived from an EMBL/GenBank/DDBJ whole genome shotgun (WGS) entry which is preliminary data.</text>
</comment>
<dbReference type="InterPro" id="IPR038461">
    <property type="entry name" value="Schlafen_AlbA_2_dom_sf"/>
</dbReference>
<feature type="domain" description="Schlafen AlbA-2" evidence="1">
    <location>
        <begin position="21"/>
        <end position="137"/>
    </location>
</feature>
<reference evidence="3" key="1">
    <citation type="journal article" date="2019" name="Int. J. Syst. Evol. Microbiol.">
        <title>The Global Catalogue of Microorganisms (GCM) 10K type strain sequencing project: providing services to taxonomists for standard genome sequencing and annotation.</title>
        <authorList>
            <consortium name="The Broad Institute Genomics Platform"/>
            <consortium name="The Broad Institute Genome Sequencing Center for Infectious Disease"/>
            <person name="Wu L."/>
            <person name="Ma J."/>
        </authorList>
    </citation>
    <scope>NUCLEOTIDE SEQUENCE [LARGE SCALE GENOMIC DNA]</scope>
    <source>
        <strain evidence="3">JCM 14283</strain>
    </source>
</reference>
<accession>A0ABN1ZQ27</accession>
<evidence type="ECO:0000313" key="2">
    <source>
        <dbReference type="EMBL" id="GAA1501992.1"/>
    </source>
</evidence>